<dbReference type="InterPro" id="IPR026022">
    <property type="entry name" value="PhoU_dom"/>
</dbReference>
<sequence length="224" mass="25377">MSVFKNLVNIWKSEDSLSQAWASSNEMLTLSHAMFTDAINALRSGEKNKVIKSIKQRDTDINNYQRDIRKKVVTYYSISKDVTNIDSGLVLINMVVDIERVGDYTKNILDLAKHHPKKLVSEKISDDLRIIEKAVIERFGDTVKTIQEMDEEIAKDLIKSYRNDLGKLSDNLVAASISGNLQIGEEHKASSMVLYARYLKRIGAHLKNITSVVVNPFESIGYKK</sequence>
<dbReference type="InterPro" id="IPR038078">
    <property type="entry name" value="PhoU-like_sf"/>
</dbReference>
<dbReference type="GO" id="GO:0045936">
    <property type="term" value="P:negative regulation of phosphate metabolic process"/>
    <property type="evidence" value="ECO:0007669"/>
    <property type="project" value="InterPro"/>
</dbReference>
<gene>
    <name evidence="2" type="ORF">METZ01_LOCUS66440</name>
</gene>
<proteinExistence type="predicted"/>
<dbReference type="GO" id="GO:0030643">
    <property type="term" value="P:intracellular phosphate ion homeostasis"/>
    <property type="evidence" value="ECO:0007669"/>
    <property type="project" value="InterPro"/>
</dbReference>
<dbReference type="SUPFAM" id="SSF109755">
    <property type="entry name" value="PhoU-like"/>
    <property type="match status" value="1"/>
</dbReference>
<dbReference type="PANTHER" id="PTHR42930:SF3">
    <property type="entry name" value="PHOSPHATE-SPECIFIC TRANSPORT SYSTEM ACCESSORY PROTEIN PHOU"/>
    <property type="match status" value="1"/>
</dbReference>
<dbReference type="AlphaFoldDB" id="A0A381TBQ4"/>
<evidence type="ECO:0000313" key="2">
    <source>
        <dbReference type="EMBL" id="SVA13586.1"/>
    </source>
</evidence>
<dbReference type="EMBL" id="UINC01004339">
    <property type="protein sequence ID" value="SVA13586.1"/>
    <property type="molecule type" value="Genomic_DNA"/>
</dbReference>
<name>A0A381TBQ4_9ZZZZ</name>
<dbReference type="InterPro" id="IPR028366">
    <property type="entry name" value="PhoU"/>
</dbReference>
<dbReference type="Gene3D" id="1.20.58.220">
    <property type="entry name" value="Phosphate transport system protein phou homolog 2, domain 2"/>
    <property type="match status" value="1"/>
</dbReference>
<reference evidence="2" key="1">
    <citation type="submission" date="2018-05" db="EMBL/GenBank/DDBJ databases">
        <authorList>
            <person name="Lanie J.A."/>
            <person name="Ng W.-L."/>
            <person name="Kazmierczak K.M."/>
            <person name="Andrzejewski T.M."/>
            <person name="Davidsen T.M."/>
            <person name="Wayne K.J."/>
            <person name="Tettelin H."/>
            <person name="Glass J.I."/>
            <person name="Rusch D."/>
            <person name="Podicherti R."/>
            <person name="Tsui H.-C.T."/>
            <person name="Winkler M.E."/>
        </authorList>
    </citation>
    <scope>NUCLEOTIDE SEQUENCE</scope>
</reference>
<dbReference type="PANTHER" id="PTHR42930">
    <property type="entry name" value="PHOSPHATE-SPECIFIC TRANSPORT SYSTEM ACCESSORY PROTEIN PHOU"/>
    <property type="match status" value="1"/>
</dbReference>
<organism evidence="2">
    <name type="scientific">marine metagenome</name>
    <dbReference type="NCBI Taxonomy" id="408172"/>
    <lineage>
        <taxon>unclassified sequences</taxon>
        <taxon>metagenomes</taxon>
        <taxon>ecological metagenomes</taxon>
    </lineage>
</organism>
<accession>A0A381TBQ4</accession>
<evidence type="ECO:0000259" key="1">
    <source>
        <dbReference type="Pfam" id="PF01895"/>
    </source>
</evidence>
<feature type="domain" description="PhoU" evidence="1">
    <location>
        <begin position="25"/>
        <end position="110"/>
    </location>
</feature>
<dbReference type="Pfam" id="PF01895">
    <property type="entry name" value="PhoU"/>
    <property type="match status" value="1"/>
</dbReference>
<protein>
    <recommendedName>
        <fullName evidence="1">PhoU domain-containing protein</fullName>
    </recommendedName>
</protein>